<dbReference type="PANTHER" id="PTHR11985:SF15">
    <property type="entry name" value="GLYCEROL-3-PHOSPHATE DEHYDROGENASE, MITOCHONDRIAL"/>
    <property type="match status" value="1"/>
</dbReference>
<dbReference type="InterPro" id="IPR000447">
    <property type="entry name" value="G3P_DH_FAD-dep"/>
</dbReference>
<comment type="catalytic activity">
    <reaction evidence="6">
        <text>a quinone + sn-glycerol 3-phosphate = dihydroxyacetone phosphate + a quinol</text>
        <dbReference type="Rhea" id="RHEA:18977"/>
        <dbReference type="ChEBI" id="CHEBI:24646"/>
        <dbReference type="ChEBI" id="CHEBI:57597"/>
        <dbReference type="ChEBI" id="CHEBI:57642"/>
        <dbReference type="ChEBI" id="CHEBI:132124"/>
        <dbReference type="EC" id="1.1.5.3"/>
    </reaction>
</comment>
<dbReference type="InterPro" id="IPR036188">
    <property type="entry name" value="FAD/NAD-bd_sf"/>
</dbReference>
<keyword evidence="10" id="KW-1185">Reference proteome</keyword>
<evidence type="ECO:0000259" key="7">
    <source>
        <dbReference type="Pfam" id="PF01266"/>
    </source>
</evidence>
<dbReference type="InterPro" id="IPR038299">
    <property type="entry name" value="DAO_C_sf"/>
</dbReference>
<evidence type="ECO:0000256" key="2">
    <source>
        <dbReference type="ARBA" id="ARBA00007330"/>
    </source>
</evidence>
<accession>A0ABT3P8L7</accession>
<dbReference type="Gene3D" id="6.10.250.1890">
    <property type="match status" value="1"/>
</dbReference>
<dbReference type="PROSITE" id="PS00977">
    <property type="entry name" value="FAD_G3PDH_1"/>
    <property type="match status" value="1"/>
</dbReference>
<dbReference type="Gene3D" id="1.10.8.870">
    <property type="entry name" value="Alpha-glycerophosphate oxidase, cap domain"/>
    <property type="match status" value="1"/>
</dbReference>
<comment type="caution">
    <text evidence="9">The sequence shown here is derived from an EMBL/GenBank/DDBJ whole genome shotgun (WGS) entry which is preliminary data.</text>
</comment>
<dbReference type="InterPro" id="IPR006076">
    <property type="entry name" value="FAD-dep_OxRdtase"/>
</dbReference>
<evidence type="ECO:0000256" key="1">
    <source>
        <dbReference type="ARBA" id="ARBA00001974"/>
    </source>
</evidence>
<dbReference type="RefSeq" id="WP_265617860.1">
    <property type="nucleotide sequence ID" value="NZ_JAPFRD010000011.1"/>
</dbReference>
<sequence>MTPTSPLDTDLLIVGGGINGAGIAADAAGRGLRVILCEKGDLGGATSSASSKLIHGGLRYLEQREFKLVHAALKERQVLLKKAPHIMRPLCFRLPHQPHLRPTWLIRLGLFLYDQLAWGNRLSSSKKIRCDNKGPLIPEITTCFEYVDGWVDDARLVILNALAAQDKGARILVRTTFISAKKLNGRWHAILKDAEGREQIVASTTIVNASGPWVESTLHDIECATEANSVRLVKGSHIVVPQLYPSDEAYILQNEDKRIVFVIPYENHFSLIGTTDVDYTGDPGDVHICDAEKTYLLDIVNRYFLHQTAPEEIVYSFSGVRPLLEEENTSAQAVSRDYRIEIVGAPHVPVMLNVFGGKITTYRRLAEQALNKLSKFFPHAGPAWTSSVPLPGGNFSDKPSLKYEYQQRYPWLSGKLIEEYVARYGRLCEKFLDPLSTADELGEHFGHGLFQAEVDYLCRSEWAHTADDILWRRTKKGLWFSENEVNRLKNYLAAQQSQPIQQ</sequence>
<dbReference type="PROSITE" id="PS00978">
    <property type="entry name" value="FAD_G3PDH_2"/>
    <property type="match status" value="1"/>
</dbReference>
<evidence type="ECO:0000256" key="3">
    <source>
        <dbReference type="ARBA" id="ARBA00022630"/>
    </source>
</evidence>
<reference evidence="9" key="1">
    <citation type="submission" date="2022-11" db="EMBL/GenBank/DDBJ databases">
        <title>Alteromonas sp. nov., isolated from sea water of the Qingdao.</title>
        <authorList>
            <person name="Wang Q."/>
        </authorList>
    </citation>
    <scope>NUCLEOTIDE SEQUENCE</scope>
    <source>
        <strain evidence="9">ASW11-7</strain>
    </source>
</reference>
<evidence type="ECO:0000256" key="4">
    <source>
        <dbReference type="ARBA" id="ARBA00022827"/>
    </source>
</evidence>
<dbReference type="NCBIfam" id="NF009906">
    <property type="entry name" value="PRK13369.1"/>
    <property type="match status" value="1"/>
</dbReference>
<comment type="similarity">
    <text evidence="2 6">Belongs to the FAD-dependent glycerol-3-phosphate dehydrogenase family.</text>
</comment>
<evidence type="ECO:0000313" key="9">
    <source>
        <dbReference type="EMBL" id="MCW8109112.1"/>
    </source>
</evidence>
<dbReference type="NCBIfam" id="NF008899">
    <property type="entry name" value="PRK12266.1"/>
    <property type="match status" value="1"/>
</dbReference>
<name>A0ABT3P8L7_9ALTE</name>
<evidence type="ECO:0000313" key="10">
    <source>
        <dbReference type="Proteomes" id="UP001142810"/>
    </source>
</evidence>
<keyword evidence="5 6" id="KW-0560">Oxidoreductase</keyword>
<dbReference type="Pfam" id="PF01266">
    <property type="entry name" value="DAO"/>
    <property type="match status" value="1"/>
</dbReference>
<gene>
    <name evidence="9" type="primary">glpD</name>
    <name evidence="9" type="ORF">OPS25_11450</name>
</gene>
<organism evidence="9 10">
    <name type="scientific">Alteromonas aquimaris</name>
    <dbReference type="NCBI Taxonomy" id="2998417"/>
    <lineage>
        <taxon>Bacteria</taxon>
        <taxon>Pseudomonadati</taxon>
        <taxon>Pseudomonadota</taxon>
        <taxon>Gammaproteobacteria</taxon>
        <taxon>Alteromonadales</taxon>
        <taxon>Alteromonadaceae</taxon>
        <taxon>Alteromonas/Salinimonas group</taxon>
        <taxon>Alteromonas</taxon>
    </lineage>
</organism>
<evidence type="ECO:0000256" key="5">
    <source>
        <dbReference type="ARBA" id="ARBA00023002"/>
    </source>
</evidence>
<dbReference type="PANTHER" id="PTHR11985">
    <property type="entry name" value="GLYCEROL-3-PHOSPHATE DEHYDROGENASE"/>
    <property type="match status" value="1"/>
</dbReference>
<dbReference type="GO" id="GO:0004368">
    <property type="term" value="F:glycerol-3-phosphate dehydrogenase (quinone) activity"/>
    <property type="evidence" value="ECO:0007669"/>
    <property type="project" value="UniProtKB-EC"/>
</dbReference>
<dbReference type="Pfam" id="PF16901">
    <property type="entry name" value="DAO_C"/>
    <property type="match status" value="1"/>
</dbReference>
<dbReference type="Gene3D" id="3.30.9.10">
    <property type="entry name" value="D-Amino Acid Oxidase, subunit A, domain 2"/>
    <property type="match status" value="1"/>
</dbReference>
<evidence type="ECO:0000256" key="6">
    <source>
        <dbReference type="RuleBase" id="RU361217"/>
    </source>
</evidence>
<dbReference type="SUPFAM" id="SSF51905">
    <property type="entry name" value="FAD/NAD(P)-binding domain"/>
    <property type="match status" value="1"/>
</dbReference>
<protein>
    <recommendedName>
        <fullName evidence="6">Glycerol-3-phosphate dehydrogenase</fullName>
        <ecNumber evidence="6">1.1.5.3</ecNumber>
    </recommendedName>
</protein>
<dbReference type="InterPro" id="IPR031656">
    <property type="entry name" value="DAO_C"/>
</dbReference>
<comment type="cofactor">
    <cofactor evidence="1 6">
        <name>FAD</name>
        <dbReference type="ChEBI" id="CHEBI:57692"/>
    </cofactor>
</comment>
<feature type="domain" description="Alpha-glycerophosphate oxidase C-terminal" evidence="8">
    <location>
        <begin position="385"/>
        <end position="479"/>
    </location>
</feature>
<dbReference type="EC" id="1.1.5.3" evidence="6"/>
<feature type="domain" description="FAD dependent oxidoreductase" evidence="7">
    <location>
        <begin position="10"/>
        <end position="327"/>
    </location>
</feature>
<proteinExistence type="inferred from homology"/>
<keyword evidence="3 6" id="KW-0285">Flavoprotein</keyword>
<dbReference type="Gene3D" id="3.50.50.60">
    <property type="entry name" value="FAD/NAD(P)-binding domain"/>
    <property type="match status" value="1"/>
</dbReference>
<dbReference type="Proteomes" id="UP001142810">
    <property type="component" value="Unassembled WGS sequence"/>
</dbReference>
<dbReference type="PRINTS" id="PR01001">
    <property type="entry name" value="FADG3PDH"/>
</dbReference>
<dbReference type="EMBL" id="JAPFRD010000011">
    <property type="protein sequence ID" value="MCW8109112.1"/>
    <property type="molecule type" value="Genomic_DNA"/>
</dbReference>
<keyword evidence="4" id="KW-0274">FAD</keyword>
<evidence type="ECO:0000259" key="8">
    <source>
        <dbReference type="Pfam" id="PF16901"/>
    </source>
</evidence>